<evidence type="ECO:0000313" key="2">
    <source>
        <dbReference type="EMBL" id="CAE0353256.1"/>
    </source>
</evidence>
<feature type="compositionally biased region" description="Polar residues" evidence="1">
    <location>
        <begin position="41"/>
        <end position="61"/>
    </location>
</feature>
<dbReference type="AlphaFoldDB" id="A0A7S3JHI4"/>
<feature type="compositionally biased region" description="Basic and acidic residues" evidence="1">
    <location>
        <begin position="10"/>
        <end position="24"/>
    </location>
</feature>
<sequence length="104" mass="11608">MLQMLNRGKALLESKARDGNDNQEGKGSSLPNDAEEDKEPSLTNEPSQQNFRESQKQNISVNDECKEIEETYAGQSVKPTPKAKWTSKGKAESKNQNPSKLENK</sequence>
<dbReference type="EMBL" id="HBII01029222">
    <property type="protein sequence ID" value="CAE0353256.1"/>
    <property type="molecule type" value="Transcribed_RNA"/>
</dbReference>
<evidence type="ECO:0000256" key="1">
    <source>
        <dbReference type="SAM" id="MobiDB-lite"/>
    </source>
</evidence>
<feature type="compositionally biased region" description="Polar residues" evidence="1">
    <location>
        <begin position="94"/>
        <end position="104"/>
    </location>
</feature>
<proteinExistence type="predicted"/>
<gene>
    <name evidence="2" type="ORF">EHAR0213_LOCUS12172</name>
</gene>
<accession>A0A7S3JHI4</accession>
<feature type="region of interest" description="Disordered" evidence="1">
    <location>
        <begin position="1"/>
        <end position="104"/>
    </location>
</feature>
<organism evidence="2">
    <name type="scientific">Euplotes harpa</name>
    <dbReference type="NCBI Taxonomy" id="151035"/>
    <lineage>
        <taxon>Eukaryota</taxon>
        <taxon>Sar</taxon>
        <taxon>Alveolata</taxon>
        <taxon>Ciliophora</taxon>
        <taxon>Intramacronucleata</taxon>
        <taxon>Spirotrichea</taxon>
        <taxon>Hypotrichia</taxon>
        <taxon>Euplotida</taxon>
        <taxon>Euplotidae</taxon>
        <taxon>Euplotes</taxon>
    </lineage>
</organism>
<reference evidence="2" key="1">
    <citation type="submission" date="2021-01" db="EMBL/GenBank/DDBJ databases">
        <authorList>
            <person name="Corre E."/>
            <person name="Pelletier E."/>
            <person name="Niang G."/>
            <person name="Scheremetjew M."/>
            <person name="Finn R."/>
            <person name="Kale V."/>
            <person name="Holt S."/>
            <person name="Cochrane G."/>
            <person name="Meng A."/>
            <person name="Brown T."/>
            <person name="Cohen L."/>
        </authorList>
    </citation>
    <scope>NUCLEOTIDE SEQUENCE</scope>
    <source>
        <strain evidence="2">FSP1.4</strain>
    </source>
</reference>
<name>A0A7S3JHI4_9SPIT</name>
<protein>
    <submittedName>
        <fullName evidence="2">Uncharacterized protein</fullName>
    </submittedName>
</protein>